<dbReference type="Pfam" id="PF02290">
    <property type="entry name" value="SRP14"/>
    <property type="match status" value="1"/>
</dbReference>
<evidence type="ECO:0000256" key="7">
    <source>
        <dbReference type="RuleBase" id="RU368100"/>
    </source>
</evidence>
<organism evidence="8 9">
    <name type="scientific">Cardiosporidium cionae</name>
    <dbReference type="NCBI Taxonomy" id="476202"/>
    <lineage>
        <taxon>Eukaryota</taxon>
        <taxon>Sar</taxon>
        <taxon>Alveolata</taxon>
        <taxon>Apicomplexa</taxon>
        <taxon>Aconoidasida</taxon>
        <taxon>Nephromycida</taxon>
        <taxon>Cardiosporidium</taxon>
    </lineage>
</organism>
<evidence type="ECO:0000256" key="5">
    <source>
        <dbReference type="ARBA" id="ARBA00023135"/>
    </source>
</evidence>
<dbReference type="Proteomes" id="UP000823046">
    <property type="component" value="Unassembled WGS sequence"/>
</dbReference>
<proteinExistence type="inferred from homology"/>
<dbReference type="InterPro" id="IPR009018">
    <property type="entry name" value="Signal_recog_particle_SRP9/14"/>
</dbReference>
<evidence type="ECO:0000256" key="4">
    <source>
        <dbReference type="ARBA" id="ARBA00022884"/>
    </source>
</evidence>
<dbReference type="EMBL" id="JADAQX010000014">
    <property type="protein sequence ID" value="KAF8822920.1"/>
    <property type="molecule type" value="Genomic_DNA"/>
</dbReference>
<reference evidence="8 9" key="1">
    <citation type="journal article" date="2020" name="bioRxiv">
        <title>Metabolic contributions of an alphaproteobacterial endosymbiont in the apicomplexan Cardiosporidium cionae.</title>
        <authorList>
            <person name="Hunter E.S."/>
            <person name="Paight C.J."/>
            <person name="Lane C.E."/>
        </authorList>
    </citation>
    <scope>NUCLEOTIDE SEQUENCE [LARGE SCALE GENOMIC DNA]</scope>
    <source>
        <strain evidence="8">ESH_2018</strain>
    </source>
</reference>
<keyword evidence="5 7" id="KW-0733">Signal recognition particle</keyword>
<sequence length="90" mass="10019">MYLYALQQNSARNSIWLTFKRSYIETAGRKKALKKSVAKDSLTAACLIRATNGKKKISVLVEEKEAIKFSQRLSALLSEKNGNHGIGSNM</sequence>
<comment type="caution">
    <text evidence="8">The sequence shown here is derived from an EMBL/GenBank/DDBJ whole genome shotgun (WGS) entry which is preliminary data.</text>
</comment>
<evidence type="ECO:0000256" key="2">
    <source>
        <dbReference type="ARBA" id="ARBA00010349"/>
    </source>
</evidence>
<dbReference type="InterPro" id="IPR003210">
    <property type="entry name" value="Signal_recog_particle_SRP14"/>
</dbReference>
<comment type="similarity">
    <text evidence="2 7">Belongs to the SRP14 family.</text>
</comment>
<keyword evidence="6 7" id="KW-0687">Ribonucleoprotein</keyword>
<evidence type="ECO:0000313" key="9">
    <source>
        <dbReference type="Proteomes" id="UP000823046"/>
    </source>
</evidence>
<dbReference type="PANTHER" id="PTHR12013">
    <property type="entry name" value="SIGNAL RECOGNITION PARTICLE 14 KD PROTEIN"/>
    <property type="match status" value="1"/>
</dbReference>
<keyword evidence="3 7" id="KW-0963">Cytoplasm</keyword>
<comment type="subunit">
    <text evidence="7">Heterodimer with SRP9; binds RNA as heterodimer. Component of a signal recognition particle (SRP) complex that consists of a 7SL RNA molecule of 300 nucleotides and six protein subunits: SRP72, SRP68, SRP54, SRP19, SRP14 and SRP9.</text>
</comment>
<accession>A0ABQ7JFX2</accession>
<dbReference type="Gene3D" id="3.30.720.10">
    <property type="entry name" value="Signal recognition particle alu RNA binding heterodimer, srp9/1"/>
    <property type="match status" value="1"/>
</dbReference>
<dbReference type="SUPFAM" id="SSF54762">
    <property type="entry name" value="Signal recognition particle alu RNA binding heterodimer, SRP9/14"/>
    <property type="match status" value="1"/>
</dbReference>
<comment type="subcellular location">
    <subcellularLocation>
        <location evidence="1 7">Cytoplasm</location>
    </subcellularLocation>
</comment>
<comment type="function">
    <text evidence="7">Component of the signal recognition particle (SRP) complex, a ribonucleoprotein complex that mediates the cotranslational targeting of secretory and membrane proteins to the endoplasmic reticulum (ER). SRP9 together with SRP14 and the Alu portion of the SRP RNA, constitutes the elongation arrest domain of SRP. The complex of SRP9 and SRP14 is required for SRP RNA binding.</text>
</comment>
<name>A0ABQ7JFX2_9APIC</name>
<gene>
    <name evidence="8" type="ORF">IE077_002060</name>
</gene>
<evidence type="ECO:0000313" key="8">
    <source>
        <dbReference type="EMBL" id="KAF8822920.1"/>
    </source>
</evidence>
<protein>
    <recommendedName>
        <fullName evidence="7">Signal recognition particle 14 kDa protein</fullName>
        <shortName evidence="7">SRP14</shortName>
    </recommendedName>
</protein>
<evidence type="ECO:0000256" key="3">
    <source>
        <dbReference type="ARBA" id="ARBA00022490"/>
    </source>
</evidence>
<keyword evidence="4 7" id="KW-0694">RNA-binding</keyword>
<evidence type="ECO:0000256" key="1">
    <source>
        <dbReference type="ARBA" id="ARBA00004496"/>
    </source>
</evidence>
<evidence type="ECO:0000256" key="6">
    <source>
        <dbReference type="ARBA" id="ARBA00023274"/>
    </source>
</evidence>
<keyword evidence="9" id="KW-1185">Reference proteome</keyword>